<dbReference type="RefSeq" id="WP_147583169.1">
    <property type="nucleotide sequence ID" value="NZ_CP042831.1"/>
</dbReference>
<name>A0A5B9FTV3_9FLAO</name>
<dbReference type="AlphaFoldDB" id="A0A5B9FTV3"/>
<reference evidence="1 2" key="1">
    <citation type="submission" date="2019-08" db="EMBL/GenBank/DDBJ databases">
        <title>Flavobacterium alkalisoli sp. nov., isolated from rhizosphere soil of Suaeda salsa.</title>
        <authorList>
            <person name="Sun J.-Q."/>
            <person name="Xu L."/>
        </authorList>
    </citation>
    <scope>NUCLEOTIDE SEQUENCE [LARGE SCALE GENOMIC DNA]</scope>
    <source>
        <strain evidence="1 2">XS-5</strain>
    </source>
</reference>
<organism evidence="1 2">
    <name type="scientific">Flavobacterium alkalisoli</name>
    <dbReference type="NCBI Taxonomy" id="2602769"/>
    <lineage>
        <taxon>Bacteria</taxon>
        <taxon>Pseudomonadati</taxon>
        <taxon>Bacteroidota</taxon>
        <taxon>Flavobacteriia</taxon>
        <taxon>Flavobacteriales</taxon>
        <taxon>Flavobacteriaceae</taxon>
        <taxon>Flavobacterium</taxon>
    </lineage>
</organism>
<dbReference type="KEGG" id="fak:FUA48_08705"/>
<evidence type="ECO:0000313" key="2">
    <source>
        <dbReference type="Proteomes" id="UP000321222"/>
    </source>
</evidence>
<evidence type="ECO:0000313" key="1">
    <source>
        <dbReference type="EMBL" id="QEE49661.1"/>
    </source>
</evidence>
<gene>
    <name evidence="1" type="ORF">FUA48_08705</name>
</gene>
<keyword evidence="2" id="KW-1185">Reference proteome</keyword>
<proteinExistence type="predicted"/>
<sequence length="85" mass="9556">MINAALKKKIVTTLGKQYSGKIIEYLNKNGVYNQKGEPYSASSIQNIVGGRKNETVESHILNLLASEQKRLKLLKIKKSKIIKNK</sequence>
<dbReference type="EMBL" id="CP042831">
    <property type="protein sequence ID" value="QEE49661.1"/>
    <property type="molecule type" value="Genomic_DNA"/>
</dbReference>
<accession>A0A5B9FTV3</accession>
<protein>
    <submittedName>
        <fullName evidence="1">Uncharacterized protein</fullName>
    </submittedName>
</protein>
<dbReference type="Proteomes" id="UP000321222">
    <property type="component" value="Chromosome"/>
</dbReference>
<dbReference type="OrthoDB" id="1372607at2"/>